<dbReference type="Proteomes" id="UP001552299">
    <property type="component" value="Unassembled WGS sequence"/>
</dbReference>
<dbReference type="EMBL" id="JANQDX010000019">
    <property type="protein sequence ID" value="KAL0903910.1"/>
    <property type="molecule type" value="Genomic_DNA"/>
</dbReference>
<keyword evidence="1" id="KW-0472">Membrane</keyword>
<organism evidence="2 3">
    <name type="scientific">Dendrobium thyrsiflorum</name>
    <name type="common">Pinecone-like raceme dendrobium</name>
    <name type="synonym">Orchid</name>
    <dbReference type="NCBI Taxonomy" id="117978"/>
    <lineage>
        <taxon>Eukaryota</taxon>
        <taxon>Viridiplantae</taxon>
        <taxon>Streptophyta</taxon>
        <taxon>Embryophyta</taxon>
        <taxon>Tracheophyta</taxon>
        <taxon>Spermatophyta</taxon>
        <taxon>Magnoliopsida</taxon>
        <taxon>Liliopsida</taxon>
        <taxon>Asparagales</taxon>
        <taxon>Orchidaceae</taxon>
        <taxon>Epidendroideae</taxon>
        <taxon>Malaxideae</taxon>
        <taxon>Dendrobiinae</taxon>
        <taxon>Dendrobium</taxon>
    </lineage>
</organism>
<sequence>MLVRDFCPTPPVLRFRLPLLLPQRFFYRLFSLPFGSFLQPFFGFLSFFNVLYFMEDEATVKSFGAVETSDPLEQTWFAFAFALFFWNSSLSASKDLYNLNFKGSLLIRIISSLNQSGHNSVEINQKNETVFCNEFT</sequence>
<accession>A0ABD0TWB8</accession>
<evidence type="ECO:0000313" key="3">
    <source>
        <dbReference type="Proteomes" id="UP001552299"/>
    </source>
</evidence>
<keyword evidence="3" id="KW-1185">Reference proteome</keyword>
<proteinExistence type="predicted"/>
<feature type="transmembrane region" description="Helical" evidence="1">
    <location>
        <begin position="25"/>
        <end position="54"/>
    </location>
</feature>
<comment type="caution">
    <text evidence="2">The sequence shown here is derived from an EMBL/GenBank/DDBJ whole genome shotgun (WGS) entry which is preliminary data.</text>
</comment>
<dbReference type="AlphaFoldDB" id="A0ABD0TWB8"/>
<gene>
    <name evidence="2" type="ORF">M5K25_025973</name>
</gene>
<evidence type="ECO:0000256" key="1">
    <source>
        <dbReference type="SAM" id="Phobius"/>
    </source>
</evidence>
<name>A0ABD0TWB8_DENTH</name>
<keyword evidence="1" id="KW-0812">Transmembrane</keyword>
<evidence type="ECO:0000313" key="2">
    <source>
        <dbReference type="EMBL" id="KAL0903910.1"/>
    </source>
</evidence>
<protein>
    <submittedName>
        <fullName evidence="2">Uncharacterized protein</fullName>
    </submittedName>
</protein>
<reference evidence="2 3" key="1">
    <citation type="journal article" date="2024" name="Plant Biotechnol. J.">
        <title>Dendrobium thyrsiflorum genome and its molecular insights into genes involved in important horticultural traits.</title>
        <authorList>
            <person name="Chen B."/>
            <person name="Wang J.Y."/>
            <person name="Zheng P.J."/>
            <person name="Li K.L."/>
            <person name="Liang Y.M."/>
            <person name="Chen X.F."/>
            <person name="Zhang C."/>
            <person name="Zhao X."/>
            <person name="He X."/>
            <person name="Zhang G.Q."/>
            <person name="Liu Z.J."/>
            <person name="Xu Q."/>
        </authorList>
    </citation>
    <scope>NUCLEOTIDE SEQUENCE [LARGE SCALE GENOMIC DNA]</scope>
    <source>
        <strain evidence="2">GZMU011</strain>
    </source>
</reference>
<keyword evidence="1" id="KW-1133">Transmembrane helix</keyword>